<feature type="compositionally biased region" description="Basic residues" evidence="2">
    <location>
        <begin position="434"/>
        <end position="445"/>
    </location>
</feature>
<feature type="region of interest" description="Disordered" evidence="2">
    <location>
        <begin position="736"/>
        <end position="895"/>
    </location>
</feature>
<dbReference type="PANTHER" id="PTHR15721">
    <property type="entry name" value="KIAA0586 PROTEIN"/>
    <property type="match status" value="1"/>
</dbReference>
<evidence type="ECO:0000256" key="1">
    <source>
        <dbReference type="SAM" id="Coils"/>
    </source>
</evidence>
<feature type="compositionally biased region" description="Pro residues" evidence="2">
    <location>
        <begin position="766"/>
        <end position="776"/>
    </location>
</feature>
<feature type="region of interest" description="Disordered" evidence="2">
    <location>
        <begin position="192"/>
        <end position="234"/>
    </location>
</feature>
<feature type="compositionally biased region" description="Polar residues" evidence="2">
    <location>
        <begin position="793"/>
        <end position="806"/>
    </location>
</feature>
<evidence type="ECO:0000313" key="3">
    <source>
        <dbReference type="EMBL" id="TWW72382.1"/>
    </source>
</evidence>
<feature type="compositionally biased region" description="Polar residues" evidence="2">
    <location>
        <begin position="192"/>
        <end position="233"/>
    </location>
</feature>
<feature type="compositionally biased region" description="Low complexity" evidence="2">
    <location>
        <begin position="867"/>
        <end position="887"/>
    </location>
</feature>
<accession>A0A5C6NY04</accession>
<dbReference type="Proteomes" id="UP000324091">
    <property type="component" value="Chromosome 16"/>
</dbReference>
<feature type="compositionally biased region" description="Polar residues" evidence="2">
    <location>
        <begin position="46"/>
        <end position="76"/>
    </location>
</feature>
<feature type="region of interest" description="Disordered" evidence="2">
    <location>
        <begin position="679"/>
        <end position="717"/>
    </location>
</feature>
<sequence length="992" mass="108000">MKSGTARKVQDLRPPAVDQQRLSKGEKRRQDRQKPSPVPAVHSAEPVSTSGAEGVFPSSTRTRGENSAGSHSQRLRSQISALRVRSNIMMLIKMFVILTSSAPDRELLTSRFATGSRGFVLAALKQRSQHALEKAGPPSEERQPSCYLGNGINRTDPLKPVMDTRVSQLRDDTPRLLQRGGFSRSLQMLDNGQNQQLQSSVSRQLTTAGKTAEVTQPGATAPDSTGQQVSPSDTGLAAMATAHRDDDGRRPLPQSDPCESHQNLHLKTQQNQYLQPWSQQVQRRPLHSTTLEEAGRVLHQVQRQKQVLEENLEALLRARSGELLYSQLEALVDNRSQNQKVRIKKMVDTWINTLMQDIQADSSPQTDKNKRPDRKDPAVSSHQSSAHTLRGPRRGPRVAGTGRQPSTSLWVAEPDATTGRRPQDKDVEEDTSPRRPHGGARRTLKKTPYLRFSSPPSRPSKKAQPRVVERVTGVTLKSCKTQTCLAPPVSLPPQSNVVIPSAPPTAADPTHSRAVPMAIPLGRPRTDAIPGRPRTDVVPGRSTHQLQEVTSSRTAPPTSPVVDEATESQEEQSDAGEAPLPRLDLFEGNEELDLLPESVCDVVQVDSDEEGPLAEEVVQLDGDPSPPLVQYHGPLFPPQACVGLSDQDQTPITTCSPALEKQLLEWVEQQLISRMISEMYQPPPSDPQPDPDPDPDPDPGSDHDDSDQSAHSITSDDILIRQLVEEVLSEHINRMHQASLVNVPEPGLERPKPEPESHREEEPVCTPQPTPPPSPTPQSRTSQPLATPPPSEPSSLMTEDPPQSISAPDPVITPTPTPELSPVAADLPAAPLTPPPPVAEDAEVQLVEPSTEERRRQQVEEAPPAPENRAASHCSSTEDSSSSSSSSTVGTEATYKAVSEGELLSHVQLGDTMTEEVLCSFSISLQDTEFDPPSEGQAGGHDHLLPNLEDSITLIEGSNQGWMMSDQQEDVSVGEVRDVHATNPGIPPVDTL</sequence>
<dbReference type="Pfam" id="PF15324">
    <property type="entry name" value="TALPID3"/>
    <property type="match status" value="3"/>
</dbReference>
<dbReference type="GO" id="GO:0036064">
    <property type="term" value="C:ciliary basal body"/>
    <property type="evidence" value="ECO:0007669"/>
    <property type="project" value="TreeGrafter"/>
</dbReference>
<evidence type="ECO:0000313" key="4">
    <source>
        <dbReference type="Proteomes" id="UP000324091"/>
    </source>
</evidence>
<organism evidence="3 4">
    <name type="scientific">Takifugu flavidus</name>
    <name type="common">sansaifugu</name>
    <dbReference type="NCBI Taxonomy" id="433684"/>
    <lineage>
        <taxon>Eukaryota</taxon>
        <taxon>Metazoa</taxon>
        <taxon>Chordata</taxon>
        <taxon>Craniata</taxon>
        <taxon>Vertebrata</taxon>
        <taxon>Euteleostomi</taxon>
        <taxon>Actinopterygii</taxon>
        <taxon>Neopterygii</taxon>
        <taxon>Teleostei</taxon>
        <taxon>Neoteleostei</taxon>
        <taxon>Acanthomorphata</taxon>
        <taxon>Eupercaria</taxon>
        <taxon>Tetraodontiformes</taxon>
        <taxon>Tetradontoidea</taxon>
        <taxon>Tetraodontidae</taxon>
        <taxon>Takifugu</taxon>
    </lineage>
</organism>
<protein>
    <submittedName>
        <fullName evidence="3">Protein TALPID3</fullName>
    </submittedName>
</protein>
<feature type="region of interest" description="Disordered" evidence="2">
    <location>
        <begin position="521"/>
        <end position="580"/>
    </location>
</feature>
<evidence type="ECO:0000256" key="2">
    <source>
        <dbReference type="SAM" id="MobiDB-lite"/>
    </source>
</evidence>
<comment type="caution">
    <text evidence="3">The sequence shown here is derived from an EMBL/GenBank/DDBJ whole genome shotgun (WGS) entry which is preliminary data.</text>
</comment>
<feature type="region of interest" description="Disordered" evidence="2">
    <location>
        <begin position="1"/>
        <end position="76"/>
    </location>
</feature>
<proteinExistence type="predicted"/>
<dbReference type="AlphaFoldDB" id="A0A5C6NY04"/>
<feature type="compositionally biased region" description="Basic and acidic residues" evidence="2">
    <location>
        <begin position="21"/>
        <end position="34"/>
    </location>
</feature>
<feature type="region of interest" description="Disordered" evidence="2">
    <location>
        <begin position="241"/>
        <end position="260"/>
    </location>
</feature>
<name>A0A5C6NY04_9TELE</name>
<feature type="coiled-coil region" evidence="1">
    <location>
        <begin position="291"/>
        <end position="318"/>
    </location>
</feature>
<dbReference type="GO" id="GO:0007224">
    <property type="term" value="P:smoothened signaling pathway"/>
    <property type="evidence" value="ECO:0007669"/>
    <property type="project" value="InterPro"/>
</dbReference>
<feature type="compositionally biased region" description="Acidic residues" evidence="2">
    <location>
        <begin position="689"/>
        <end position="699"/>
    </location>
</feature>
<feature type="compositionally biased region" description="Polar residues" evidence="2">
    <location>
        <begin position="542"/>
        <end position="556"/>
    </location>
</feature>
<dbReference type="EMBL" id="RHFK02000008">
    <property type="protein sequence ID" value="TWW72382.1"/>
    <property type="molecule type" value="Genomic_DNA"/>
</dbReference>
<keyword evidence="1" id="KW-0175">Coiled coil</keyword>
<keyword evidence="4" id="KW-1185">Reference proteome</keyword>
<feature type="compositionally biased region" description="Acidic residues" evidence="2">
    <location>
        <begin position="564"/>
        <end position="574"/>
    </location>
</feature>
<feature type="region of interest" description="Disordered" evidence="2">
    <location>
        <begin position="132"/>
        <end position="158"/>
    </location>
</feature>
<feature type="compositionally biased region" description="Basic and acidic residues" evidence="2">
    <location>
        <begin position="367"/>
        <end position="377"/>
    </location>
</feature>
<reference evidence="3 4" key="1">
    <citation type="submission" date="2019-04" db="EMBL/GenBank/DDBJ databases">
        <title>Chromosome genome assembly for Takifugu flavidus.</title>
        <authorList>
            <person name="Xiao S."/>
        </authorList>
    </citation>
    <scope>NUCLEOTIDE SEQUENCE [LARGE SCALE GENOMIC DNA]</scope>
    <source>
        <strain evidence="3">HTHZ2018</strain>
        <tissue evidence="3">Muscle</tissue>
    </source>
</reference>
<feature type="compositionally biased region" description="Basic and acidic residues" evidence="2">
    <location>
        <begin position="747"/>
        <end position="762"/>
    </location>
</feature>
<dbReference type="InterPro" id="IPR029246">
    <property type="entry name" value="TALPID3"/>
</dbReference>
<dbReference type="GO" id="GO:0005814">
    <property type="term" value="C:centriole"/>
    <property type="evidence" value="ECO:0007669"/>
    <property type="project" value="TreeGrafter"/>
</dbReference>
<feature type="region of interest" description="Disordered" evidence="2">
    <location>
        <begin position="358"/>
        <end position="467"/>
    </location>
</feature>
<dbReference type="PANTHER" id="PTHR15721:SF2">
    <property type="entry name" value="PROTEIN TALPID3"/>
    <property type="match status" value="1"/>
</dbReference>
<gene>
    <name evidence="3" type="ORF">D4764_16G0008790</name>
</gene>